<name>A0A7U7I8R9_9GAMM</name>
<evidence type="ECO:0000313" key="1">
    <source>
        <dbReference type="EMBL" id="CAD5107619.1"/>
    </source>
</evidence>
<evidence type="ECO:0000313" key="2">
    <source>
        <dbReference type="Proteomes" id="UP000583387"/>
    </source>
</evidence>
<dbReference type="SUPFAM" id="SSF52540">
    <property type="entry name" value="P-loop containing nucleoside triphosphate hydrolases"/>
    <property type="match status" value="1"/>
</dbReference>
<dbReference type="EMBL" id="CAJFCI010000039">
    <property type="protein sequence ID" value="CAD5107619.1"/>
    <property type="molecule type" value="Genomic_DNA"/>
</dbReference>
<dbReference type="InterPro" id="IPR027417">
    <property type="entry name" value="P-loop_NTPase"/>
</dbReference>
<organism evidence="1 2">
    <name type="scientific">Zestomonas carbonaria</name>
    <dbReference type="NCBI Taxonomy" id="2762745"/>
    <lineage>
        <taxon>Bacteria</taxon>
        <taxon>Pseudomonadati</taxon>
        <taxon>Pseudomonadota</taxon>
        <taxon>Gammaproteobacteria</taxon>
        <taxon>Pseudomonadales</taxon>
        <taxon>Pseudomonadaceae</taxon>
        <taxon>Zestomonas</taxon>
    </lineage>
</organism>
<comment type="caution">
    <text evidence="1">The sequence shown here is derived from an EMBL/GenBank/DDBJ whole genome shotgun (WGS) entry which is preliminary data.</text>
</comment>
<accession>A0A7U7I8R9</accession>
<dbReference type="PANTHER" id="PTHR37816">
    <property type="entry name" value="YALI0E33011P"/>
    <property type="match status" value="1"/>
</dbReference>
<sequence length="182" mass="20866">MKRILIIGPGGSGKSTLSAMLGRRLAIPVIHMDALYWRPGWVEPERPDWQACVEALCQREQWVMDGNYSGTLAQRLAACDTVIFLDLPRLLCLWGALWRGFRYRGRTRPDMAEGCPEQLPSLEFLGWIWNYPKRSRPKVLELLEAHGQGRRIIRLRSRREVRQFLLDVDKNAGTHALNCSGP</sequence>
<dbReference type="InterPro" id="IPR052922">
    <property type="entry name" value="Cytidylate_Kinase-2"/>
</dbReference>
<evidence type="ECO:0008006" key="3">
    <source>
        <dbReference type="Google" id="ProtNLM"/>
    </source>
</evidence>
<dbReference type="Gene3D" id="3.40.50.300">
    <property type="entry name" value="P-loop containing nucleotide triphosphate hydrolases"/>
    <property type="match status" value="1"/>
</dbReference>
<reference evidence="1 2" key="1">
    <citation type="submission" date="2020-08" db="EMBL/GenBank/DDBJ databases">
        <authorList>
            <person name="Criscuolo A."/>
        </authorList>
    </citation>
    <scope>NUCLEOTIDE SEQUENCE [LARGE SCALE GENOMIC DNA]</scope>
    <source>
        <strain evidence="1">CIP111764</strain>
    </source>
</reference>
<gene>
    <name evidence="1" type="ORF">PSEWESI4_01892</name>
</gene>
<dbReference type="RefSeq" id="WP_187670962.1">
    <property type="nucleotide sequence ID" value="NZ_CAJFCI010000039.1"/>
</dbReference>
<dbReference type="Proteomes" id="UP000583387">
    <property type="component" value="Unassembled WGS sequence"/>
</dbReference>
<dbReference type="PANTHER" id="PTHR37816:SF3">
    <property type="entry name" value="MODULATES DNA TOPOLOGY"/>
    <property type="match status" value="1"/>
</dbReference>
<keyword evidence="2" id="KW-1185">Reference proteome</keyword>
<dbReference type="AlphaFoldDB" id="A0A7U7I8R9"/>
<proteinExistence type="predicted"/>
<protein>
    <recommendedName>
        <fullName evidence="3">Adenylate kinase</fullName>
    </recommendedName>
</protein>